<reference evidence="5" key="1">
    <citation type="thesis" date="2020" institute="ProQuest LLC" country="789 East Eisenhower Parkway, Ann Arbor, MI, USA">
        <title>Comparative Genomics and Chromosome Evolution.</title>
        <authorList>
            <person name="Mudd A.B."/>
        </authorList>
    </citation>
    <scope>NUCLEOTIDE SEQUENCE</scope>
    <source>
        <strain evidence="5">237g6f4</strain>
        <tissue evidence="5">Blood</tissue>
    </source>
</reference>
<evidence type="ECO:0000259" key="4">
    <source>
        <dbReference type="SMART" id="SM00134"/>
    </source>
</evidence>
<feature type="domain" description="UPAR/Ly6" evidence="4">
    <location>
        <begin position="21"/>
        <end position="112"/>
    </location>
</feature>
<dbReference type="EMBL" id="WNYA01000588">
    <property type="protein sequence ID" value="KAG8547855.1"/>
    <property type="molecule type" value="Genomic_DNA"/>
</dbReference>
<name>A0AAV6ZFP2_ENGPU</name>
<dbReference type="PANTHER" id="PTHR20914:SF31">
    <property type="entry name" value="PHOSPHOLIPASE A2 INHIBITOR AND LY6_PLAUR DOMAIN-CONTAINING PROTEIN"/>
    <property type="match status" value="1"/>
</dbReference>
<dbReference type="Proteomes" id="UP000824782">
    <property type="component" value="Unassembled WGS sequence"/>
</dbReference>
<dbReference type="InterPro" id="IPR016054">
    <property type="entry name" value="LY6_UPA_recep-like"/>
</dbReference>
<evidence type="ECO:0000256" key="1">
    <source>
        <dbReference type="ARBA" id="ARBA00004613"/>
    </source>
</evidence>
<comment type="subcellular location">
    <subcellularLocation>
        <location evidence="1">Secreted</location>
    </subcellularLocation>
</comment>
<comment type="caution">
    <text evidence="5">The sequence shown here is derived from an EMBL/GenBank/DDBJ whole genome shotgun (WGS) entry which is preliminary data.</text>
</comment>
<proteinExistence type="predicted"/>
<gene>
    <name evidence="5" type="ORF">GDO81_027300</name>
</gene>
<dbReference type="InterPro" id="IPR045860">
    <property type="entry name" value="Snake_toxin-like_sf"/>
</dbReference>
<evidence type="ECO:0000256" key="3">
    <source>
        <dbReference type="SAM" id="SignalP"/>
    </source>
</evidence>
<feature type="signal peptide" evidence="3">
    <location>
        <begin position="1"/>
        <end position="17"/>
    </location>
</feature>
<feature type="chain" id="PRO_5044715455" description="UPAR/Ly6 domain-containing protein" evidence="3">
    <location>
        <begin position="18"/>
        <end position="201"/>
    </location>
</feature>
<keyword evidence="6" id="KW-1185">Reference proteome</keyword>
<dbReference type="SMART" id="SM00134">
    <property type="entry name" value="LU"/>
    <property type="match status" value="1"/>
</dbReference>
<dbReference type="Gene3D" id="2.10.60.10">
    <property type="entry name" value="CD59"/>
    <property type="match status" value="2"/>
</dbReference>
<sequence length="201" mass="21525">MRTFLAIIFIISATVKAGECLVCIECKNSTNPDCAGNEVTCGTCMTTVAEIDPKNGSSKSLSVEKTCNLNPEICNITYSISGSKSRVRYTVKCCNTDLCNKEAPEVSPWNVTSTGLQCPACYEPNAETCVANTPVQCTGDENRCLVFSGKFPQSGKCETIAFQGCASELVCNNFGYLYPDNALCPRGSLNCTTQTSSSYVS</sequence>
<dbReference type="AlphaFoldDB" id="A0AAV6ZFP2"/>
<evidence type="ECO:0000313" key="5">
    <source>
        <dbReference type="EMBL" id="KAG8547856.1"/>
    </source>
</evidence>
<dbReference type="InterPro" id="IPR050918">
    <property type="entry name" value="CNF-like_PLA2_Inhibitor"/>
</dbReference>
<dbReference type="GO" id="GO:0005576">
    <property type="term" value="C:extracellular region"/>
    <property type="evidence" value="ECO:0007669"/>
    <property type="project" value="UniProtKB-SubCell"/>
</dbReference>
<organism evidence="5 6">
    <name type="scientific">Engystomops pustulosus</name>
    <name type="common">Tungara frog</name>
    <name type="synonym">Physalaemus pustulosus</name>
    <dbReference type="NCBI Taxonomy" id="76066"/>
    <lineage>
        <taxon>Eukaryota</taxon>
        <taxon>Metazoa</taxon>
        <taxon>Chordata</taxon>
        <taxon>Craniata</taxon>
        <taxon>Vertebrata</taxon>
        <taxon>Euteleostomi</taxon>
        <taxon>Amphibia</taxon>
        <taxon>Batrachia</taxon>
        <taxon>Anura</taxon>
        <taxon>Neobatrachia</taxon>
        <taxon>Hyloidea</taxon>
        <taxon>Leptodactylidae</taxon>
        <taxon>Leiuperinae</taxon>
        <taxon>Engystomops</taxon>
    </lineage>
</organism>
<dbReference type="EMBL" id="WNYA01000588">
    <property type="protein sequence ID" value="KAG8547856.1"/>
    <property type="molecule type" value="Genomic_DNA"/>
</dbReference>
<dbReference type="PANTHER" id="PTHR20914">
    <property type="entry name" value="LY6/PLAUR DOMAIN-CONTAINING PROTEIN 8"/>
    <property type="match status" value="1"/>
</dbReference>
<keyword evidence="3" id="KW-0732">Signal</keyword>
<dbReference type="CDD" id="cd23572">
    <property type="entry name" value="TFP_LU_ECD_PINLYP_rpt2"/>
    <property type="match status" value="1"/>
</dbReference>
<protein>
    <recommendedName>
        <fullName evidence="4">UPAR/Ly6 domain-containing protein</fullName>
    </recommendedName>
</protein>
<dbReference type="SUPFAM" id="SSF57302">
    <property type="entry name" value="Snake toxin-like"/>
    <property type="match status" value="2"/>
</dbReference>
<dbReference type="Pfam" id="PF00021">
    <property type="entry name" value="UPAR_LY6"/>
    <property type="match status" value="2"/>
</dbReference>
<evidence type="ECO:0000256" key="2">
    <source>
        <dbReference type="ARBA" id="ARBA00022525"/>
    </source>
</evidence>
<accession>A0AAV6ZFP2</accession>
<keyword evidence="2" id="KW-0964">Secreted</keyword>
<evidence type="ECO:0000313" key="6">
    <source>
        <dbReference type="Proteomes" id="UP000824782"/>
    </source>
</evidence>